<evidence type="ECO:0000256" key="5">
    <source>
        <dbReference type="PIRSR" id="PIRSR006278-2"/>
    </source>
</evidence>
<dbReference type="AlphaFoldDB" id="S3BP70"/>
<dbReference type="RefSeq" id="WP_016473861.1">
    <property type="nucleotide sequence ID" value="NZ_KE150480.1"/>
</dbReference>
<proteinExistence type="inferred from homology"/>
<evidence type="ECO:0000256" key="3">
    <source>
        <dbReference type="ARBA" id="ARBA00022898"/>
    </source>
</evidence>
<feature type="modified residue" description="N6-(pyridoxal phosphate)lysine" evidence="5">
    <location>
        <position position="58"/>
    </location>
</feature>
<dbReference type="GO" id="GO:0019148">
    <property type="term" value="F:D-cysteine desulfhydrase activity"/>
    <property type="evidence" value="ECO:0007669"/>
    <property type="project" value="TreeGrafter"/>
</dbReference>
<name>S3BP70_9BURK</name>
<evidence type="ECO:0000256" key="1">
    <source>
        <dbReference type="ARBA" id="ARBA00001933"/>
    </source>
</evidence>
<dbReference type="InterPro" id="IPR001926">
    <property type="entry name" value="TrpB-like_PALP"/>
</dbReference>
<evidence type="ECO:0000256" key="2">
    <source>
        <dbReference type="ARBA" id="ARBA00008639"/>
    </source>
</evidence>
<organism evidence="7 8">
    <name type="scientific">Sutterella wadsworthensis HGA0223</name>
    <dbReference type="NCBI Taxonomy" id="1203554"/>
    <lineage>
        <taxon>Bacteria</taxon>
        <taxon>Pseudomonadati</taxon>
        <taxon>Pseudomonadota</taxon>
        <taxon>Betaproteobacteria</taxon>
        <taxon>Burkholderiales</taxon>
        <taxon>Sutterellaceae</taxon>
        <taxon>Sutterella</taxon>
    </lineage>
</organism>
<dbReference type="PIRSF" id="PIRSF006278">
    <property type="entry name" value="ACCD_DCysDesulf"/>
    <property type="match status" value="1"/>
</dbReference>
<dbReference type="Pfam" id="PF00291">
    <property type="entry name" value="PALP"/>
    <property type="match status" value="1"/>
</dbReference>
<gene>
    <name evidence="7" type="ORF">HMPREF1476_00478</name>
</gene>
<dbReference type="Gene3D" id="3.40.50.1100">
    <property type="match status" value="2"/>
</dbReference>
<accession>S3BP70</accession>
<evidence type="ECO:0000259" key="6">
    <source>
        <dbReference type="Pfam" id="PF00291"/>
    </source>
</evidence>
<evidence type="ECO:0000256" key="4">
    <source>
        <dbReference type="PIRSR" id="PIRSR006278-1"/>
    </source>
</evidence>
<keyword evidence="8" id="KW-1185">Reference proteome</keyword>
<comment type="caution">
    <text evidence="7">The sequence shown here is derived from an EMBL/GenBank/DDBJ whole genome shotgun (WGS) entry which is preliminary data.</text>
</comment>
<feature type="domain" description="Tryptophan synthase beta chain-like PALP" evidence="6">
    <location>
        <begin position="18"/>
        <end position="335"/>
    </location>
</feature>
<sequence>MATYAQIARAHLGNLGKVSLGFYPTPFHKLESISPAYGVNLWIKREDFSGSTLFGGNKIRKLEYLLHDAKKQGCDTVFTYGATQSNHVMETATAARRCGMRPVVYLGAIVEPQPNDVRANLLLDTILGAEIHILPSCGRSTKETMEANDHLFQAHIAQLAAQGHKVYNIPIGGSTPIGAAGFAECYIETMEQCESAGLACDYLVTATGSGGTLAGLAAGAAMLHDDSTQLIGIQVGKKDPATYGQKIVELANSVLETAGTQERIDKLPFVIHSEYVGPGYEKPYKEANDDIRYLARTEGIFTDPVYSGKAFHGLMDLIRTGSIPKGSNVVFLHTGGATALFSEPDIIGDLNQIQA</sequence>
<dbReference type="HOGENOM" id="CLU_048897_1_0_4"/>
<dbReference type="SUPFAM" id="SSF53686">
    <property type="entry name" value="Tryptophan synthase beta subunit-like PLP-dependent enzymes"/>
    <property type="match status" value="1"/>
</dbReference>
<comment type="similarity">
    <text evidence="2">Belongs to the ACC deaminase/D-cysteine desulfhydrase family.</text>
</comment>
<protein>
    <submittedName>
        <fullName evidence="7">D-cysteine desulfhydrase family pyridoxal phosphate-dependent enzyme</fullName>
    </submittedName>
</protein>
<evidence type="ECO:0000313" key="7">
    <source>
        <dbReference type="EMBL" id="EPE01166.1"/>
    </source>
</evidence>
<reference evidence="7 8" key="1">
    <citation type="submission" date="2013-04" db="EMBL/GenBank/DDBJ databases">
        <title>The Genome Sequence of Sutterella wadsworthensis HGA0223.</title>
        <authorList>
            <consortium name="The Broad Institute Genomics Platform"/>
            <person name="Earl A."/>
            <person name="Ward D."/>
            <person name="Feldgarden M."/>
            <person name="Gevers D."/>
            <person name="Schmidt T.M."/>
            <person name="Dover J."/>
            <person name="Dai D."/>
            <person name="Walker B."/>
            <person name="Young S."/>
            <person name="Zeng Q."/>
            <person name="Gargeya S."/>
            <person name="Fitzgerald M."/>
            <person name="Haas B."/>
            <person name="Abouelleil A."/>
            <person name="Allen A.W."/>
            <person name="Alvarado L."/>
            <person name="Arachchi H.M."/>
            <person name="Berlin A.M."/>
            <person name="Chapman S.B."/>
            <person name="Gainer-Dewar J."/>
            <person name="Goldberg J."/>
            <person name="Griggs A."/>
            <person name="Gujja S."/>
            <person name="Hansen M."/>
            <person name="Howarth C."/>
            <person name="Imamovic A."/>
            <person name="Ireland A."/>
            <person name="Larimer J."/>
            <person name="McCowan C."/>
            <person name="Murphy C."/>
            <person name="Pearson M."/>
            <person name="Poon T.W."/>
            <person name="Priest M."/>
            <person name="Roberts A."/>
            <person name="Saif S."/>
            <person name="Shea T."/>
            <person name="Sisk P."/>
            <person name="Sykes S."/>
            <person name="Wortman J."/>
            <person name="Nusbaum C."/>
            <person name="Birren B."/>
        </authorList>
    </citation>
    <scope>NUCLEOTIDE SEQUENCE [LARGE SCALE GENOMIC DNA]</scope>
    <source>
        <strain evidence="7 8">HGA0223</strain>
    </source>
</reference>
<dbReference type="PANTHER" id="PTHR43780:SF2">
    <property type="entry name" value="1-AMINOCYCLOPROPANE-1-CARBOXYLATE DEAMINASE-RELATED"/>
    <property type="match status" value="1"/>
</dbReference>
<dbReference type="Proteomes" id="UP000014400">
    <property type="component" value="Unassembled WGS sequence"/>
</dbReference>
<dbReference type="InterPro" id="IPR036052">
    <property type="entry name" value="TrpB-like_PALP_sf"/>
</dbReference>
<feature type="active site" description="Nucleophile" evidence="4">
    <location>
        <position position="85"/>
    </location>
</feature>
<dbReference type="InterPro" id="IPR027278">
    <property type="entry name" value="ACCD_DCysDesulf"/>
</dbReference>
<keyword evidence="3 5" id="KW-0663">Pyridoxal phosphate</keyword>
<dbReference type="PANTHER" id="PTHR43780">
    <property type="entry name" value="1-AMINOCYCLOPROPANE-1-CARBOXYLATE DEAMINASE-RELATED"/>
    <property type="match status" value="1"/>
</dbReference>
<dbReference type="eggNOG" id="COG2515">
    <property type="taxonomic scope" value="Bacteria"/>
</dbReference>
<dbReference type="EMBL" id="ATCF01000005">
    <property type="protein sequence ID" value="EPE01166.1"/>
    <property type="molecule type" value="Genomic_DNA"/>
</dbReference>
<evidence type="ECO:0000313" key="8">
    <source>
        <dbReference type="Proteomes" id="UP000014400"/>
    </source>
</evidence>
<dbReference type="PATRIC" id="fig|1203554.3.peg.464"/>
<dbReference type="STRING" id="1203554.HMPREF1476_00478"/>
<comment type="cofactor">
    <cofactor evidence="1">
        <name>pyridoxal 5'-phosphate</name>
        <dbReference type="ChEBI" id="CHEBI:597326"/>
    </cofactor>
</comment>